<name>A0A3N1ZUY3_9ACTN</name>
<dbReference type="PRINTS" id="PR00081">
    <property type="entry name" value="GDHRDH"/>
</dbReference>
<dbReference type="PANTHER" id="PTHR43391">
    <property type="entry name" value="RETINOL DEHYDROGENASE-RELATED"/>
    <property type="match status" value="1"/>
</dbReference>
<evidence type="ECO:0000256" key="1">
    <source>
        <dbReference type="ARBA" id="ARBA00006484"/>
    </source>
</evidence>
<dbReference type="PIRSF" id="PIRSF000126">
    <property type="entry name" value="11-beta-HSD1"/>
    <property type="match status" value="1"/>
</dbReference>
<dbReference type="Gene3D" id="3.40.50.720">
    <property type="entry name" value="NAD(P)-binding Rossmann-like Domain"/>
    <property type="match status" value="1"/>
</dbReference>
<evidence type="ECO:0000313" key="5">
    <source>
        <dbReference type="EMBL" id="ROR54674.1"/>
    </source>
</evidence>
<dbReference type="InterPro" id="IPR036291">
    <property type="entry name" value="NAD(P)-bd_dom_sf"/>
</dbReference>
<comment type="caution">
    <text evidence="5">The sequence shown here is derived from an EMBL/GenBank/DDBJ whole genome shotgun (WGS) entry which is preliminary data.</text>
</comment>
<dbReference type="GO" id="GO:0016491">
    <property type="term" value="F:oxidoreductase activity"/>
    <property type="evidence" value="ECO:0007669"/>
    <property type="project" value="UniProtKB-KW"/>
</dbReference>
<dbReference type="PANTHER" id="PTHR43391:SF14">
    <property type="entry name" value="DEHYDROGENASE_REDUCTASE SDR FAMILY PROTEIN 7-LIKE"/>
    <property type="match status" value="1"/>
</dbReference>
<dbReference type="PRINTS" id="PR00080">
    <property type="entry name" value="SDRFAMILY"/>
</dbReference>
<evidence type="ECO:0000256" key="4">
    <source>
        <dbReference type="RuleBase" id="RU000363"/>
    </source>
</evidence>
<keyword evidence="2" id="KW-0521">NADP</keyword>
<evidence type="ECO:0000313" key="6">
    <source>
        <dbReference type="Proteomes" id="UP000275749"/>
    </source>
</evidence>
<dbReference type="RefSeq" id="WP_123575710.1">
    <property type="nucleotide sequence ID" value="NZ_RKHG01000001.1"/>
</dbReference>
<dbReference type="Pfam" id="PF00106">
    <property type="entry name" value="adh_short"/>
    <property type="match status" value="1"/>
</dbReference>
<evidence type="ECO:0000256" key="2">
    <source>
        <dbReference type="ARBA" id="ARBA00022857"/>
    </source>
</evidence>
<dbReference type="Proteomes" id="UP000275749">
    <property type="component" value="Unassembled WGS sequence"/>
</dbReference>
<dbReference type="EMBL" id="RKHG01000001">
    <property type="protein sequence ID" value="ROR54674.1"/>
    <property type="molecule type" value="Genomic_DNA"/>
</dbReference>
<evidence type="ECO:0008006" key="7">
    <source>
        <dbReference type="Google" id="ProtNLM"/>
    </source>
</evidence>
<dbReference type="SUPFAM" id="SSF51735">
    <property type="entry name" value="NAD(P)-binding Rossmann-fold domains"/>
    <property type="match status" value="1"/>
</dbReference>
<comment type="similarity">
    <text evidence="1 4">Belongs to the short-chain dehydrogenases/reductases (SDR) family.</text>
</comment>
<reference evidence="5 6" key="1">
    <citation type="submission" date="2018-11" db="EMBL/GenBank/DDBJ databases">
        <title>Sequencing the genomes of 1000 actinobacteria strains.</title>
        <authorList>
            <person name="Klenk H.-P."/>
        </authorList>
    </citation>
    <scope>NUCLEOTIDE SEQUENCE [LARGE SCALE GENOMIC DNA]</scope>
    <source>
        <strain evidence="5 6">DSM 10546</strain>
    </source>
</reference>
<proteinExistence type="inferred from homology"/>
<evidence type="ECO:0000256" key="3">
    <source>
        <dbReference type="ARBA" id="ARBA00023002"/>
    </source>
</evidence>
<dbReference type="InterPro" id="IPR002347">
    <property type="entry name" value="SDR_fam"/>
</dbReference>
<protein>
    <recommendedName>
        <fullName evidence="7">Short-subunit dehydrogenase</fullName>
    </recommendedName>
</protein>
<organism evidence="5 6">
    <name type="scientific">Luteococcus japonicus</name>
    <dbReference type="NCBI Taxonomy" id="33984"/>
    <lineage>
        <taxon>Bacteria</taxon>
        <taxon>Bacillati</taxon>
        <taxon>Actinomycetota</taxon>
        <taxon>Actinomycetes</taxon>
        <taxon>Propionibacteriales</taxon>
        <taxon>Propionibacteriaceae</taxon>
        <taxon>Luteococcus</taxon>
    </lineage>
</organism>
<sequence length="261" mass="28105">MAQALVTGGTSGIGKAFVEALAARGDDVVIVARDAERMQELAEELGTKHGVHIEWITADLAKAEDVTRVADWIEDPAHELDLVVNNAGFGLHAKLLDKNQLGTQRRAFDVMAWAVLELSGAAGRAMVARGHGRIINVSSTSSWIFSGNYSALKAWVRSYTEALNIELRKSGTDVRATALCPGWVHTEFHQRAGVSSDNLPGFVWVDPDQLAREALADSAAGRAISIPSAKWKAAIFVAKLPIATPIIRTLSSKLSSSRQKK</sequence>
<keyword evidence="3" id="KW-0560">Oxidoreductase</keyword>
<accession>A0A3N1ZUY3</accession>
<dbReference type="CDD" id="cd05233">
    <property type="entry name" value="SDR_c"/>
    <property type="match status" value="1"/>
</dbReference>
<gene>
    <name evidence="5" type="ORF">EDD41_1900</name>
</gene>
<dbReference type="AlphaFoldDB" id="A0A3N1ZUY3"/>